<proteinExistence type="predicted"/>
<evidence type="ECO:0000313" key="3">
    <source>
        <dbReference type="EMBL" id="CAK0862224.1"/>
    </source>
</evidence>
<accession>A0ABN9USX9</accession>
<evidence type="ECO:0000313" key="4">
    <source>
        <dbReference type="Proteomes" id="UP001189429"/>
    </source>
</evidence>
<dbReference type="InterPro" id="IPR029016">
    <property type="entry name" value="GAF-like_dom_sf"/>
</dbReference>
<comment type="caution">
    <text evidence="3">The sequence shown here is derived from an EMBL/GenBank/DDBJ whole genome shotgun (WGS) entry which is preliminary data.</text>
</comment>
<dbReference type="SUPFAM" id="SSF55781">
    <property type="entry name" value="GAF domain-like"/>
    <property type="match status" value="1"/>
</dbReference>
<dbReference type="Gene3D" id="3.60.10.10">
    <property type="entry name" value="Endonuclease/exonuclease/phosphatase"/>
    <property type="match status" value="1"/>
</dbReference>
<dbReference type="InterPro" id="IPR003018">
    <property type="entry name" value="GAF"/>
</dbReference>
<feature type="domain" description="GAF" evidence="2">
    <location>
        <begin position="54"/>
        <end position="209"/>
    </location>
</feature>
<name>A0ABN9USX9_9DINO</name>
<evidence type="ECO:0000259" key="2">
    <source>
        <dbReference type="SMART" id="SM00065"/>
    </source>
</evidence>
<evidence type="ECO:0000256" key="1">
    <source>
        <dbReference type="SAM" id="MobiDB-lite"/>
    </source>
</evidence>
<reference evidence="3" key="1">
    <citation type="submission" date="2023-10" db="EMBL/GenBank/DDBJ databases">
        <authorList>
            <person name="Chen Y."/>
            <person name="Shah S."/>
            <person name="Dougan E. K."/>
            <person name="Thang M."/>
            <person name="Chan C."/>
        </authorList>
    </citation>
    <scope>NUCLEOTIDE SEQUENCE [LARGE SCALE GENOMIC DNA]</scope>
</reference>
<dbReference type="SMART" id="SM00065">
    <property type="entry name" value="GAF"/>
    <property type="match status" value="1"/>
</dbReference>
<keyword evidence="4" id="KW-1185">Reference proteome</keyword>
<gene>
    <name evidence="3" type="ORF">PCOR1329_LOCUS50697</name>
</gene>
<dbReference type="Proteomes" id="UP001189429">
    <property type="component" value="Unassembled WGS sequence"/>
</dbReference>
<dbReference type="SUPFAM" id="SSF56219">
    <property type="entry name" value="DNase I-like"/>
    <property type="match status" value="1"/>
</dbReference>
<dbReference type="Gene3D" id="3.30.450.40">
    <property type="match status" value="1"/>
</dbReference>
<dbReference type="InterPro" id="IPR036691">
    <property type="entry name" value="Endo/exonu/phosph_ase_sf"/>
</dbReference>
<feature type="region of interest" description="Disordered" evidence="1">
    <location>
        <begin position="202"/>
        <end position="226"/>
    </location>
</feature>
<sequence>MAAQPRASEALAPWAPCRVLQPLPKQTDAAPRRGYLRLPSEPQLRAMPVDGLVQHALSLQAALREERVARRAAEKRSAAELAVSLFVYDKRIDMLVLNASNLEFPIRVKPGQGIAGHVFKTHETVNIPNCYEDSRFDQTFDKSTGYRTNNLLTMRIIDYEGEGMGVLQAINKLDGTPFTHVDEILLENLAELRELAEAVDSVPTFPSQETAPRAAGKGKGSLRSGVRKRLAADVPVDPGYDGPADMDDDDFTSDEYLRQVCREEFQLMRGTITSEVSSSVSKTVGENHTTFLTMLSAMQAEVAKQATAVEQQVQSALAPRLDAVSRRLQTQIDEHTAQLFAAQTRLDRHDSDIESLRDQVAELRKQLALAAAAPRDEQPPPTSFERAEVQAPPGSDKSPKRIKLDITHRKVRQAVELQYPGRSLFSDKERGVLSLGWDKFMQLQVAHGDTPPKLFWDTPVLSNHGMDEEALRAACRDITHQSIPTLRLATRNARALLQAGGDKARIKKAYLSSIRPRSTIIALQEIHQDHRQLVSFIAAIANDISVYSSFDQDPVTGHTCGGVAMLVSPLAGSSGVFPTTAQRVLIPGRARVVTISSASHSVDILNILNRELSHADIRHAVEAIKASRLRAQEGPDMYATFVLGDFNFAVHDALALALPVAAVRRGDRRHHGQEPRWREALARLAEVACEDPSHFEQSPGSCSSIDRISCSLSGWQMCQVHSQVSTIGTPEVISAVVNHATRPALQALAPPCQRGRVLGRNFGVNILELDVSSRNMFVTPHASRDIPVLLSLDVGQAFPSLNQDFPMSCLGLLGLPGPLAQFVASIYSSIEGVALHRGHLERVFWIQSGIIQGCPLSGTLRALGASAFLVDLAEKADGPQLGRVRACADDIGGALRSAQALSKAPAREVRGAIERDIPEWVGFEITSRLLYLGLWPGSAASPATSWIGPLSKLRLRAQAIGRGTTPASHSAILYNTRAVTTLSCVAQFCWPPKSVLLPELSVLAQVFRPPLGALHFDAGSQLDRSGGPRCIRWGHLATATITRAATLTFQRWPQLLAALRAHADEHPDWATLDMLATGPPYPNFWKAPAFVENLEAAAAVGTAAAPVLVGLGGDPPVD</sequence>
<organism evidence="3 4">
    <name type="scientific">Prorocentrum cordatum</name>
    <dbReference type="NCBI Taxonomy" id="2364126"/>
    <lineage>
        <taxon>Eukaryota</taxon>
        <taxon>Sar</taxon>
        <taxon>Alveolata</taxon>
        <taxon>Dinophyceae</taxon>
        <taxon>Prorocentrales</taxon>
        <taxon>Prorocentraceae</taxon>
        <taxon>Prorocentrum</taxon>
    </lineage>
</organism>
<dbReference type="EMBL" id="CAUYUJ010016138">
    <property type="protein sequence ID" value="CAK0862224.1"/>
    <property type="molecule type" value="Genomic_DNA"/>
</dbReference>
<feature type="region of interest" description="Disordered" evidence="1">
    <location>
        <begin position="371"/>
        <end position="400"/>
    </location>
</feature>
<protein>
    <recommendedName>
        <fullName evidence="2">GAF domain-containing protein</fullName>
    </recommendedName>
</protein>